<feature type="compositionally biased region" description="Polar residues" evidence="1">
    <location>
        <begin position="241"/>
        <end position="253"/>
    </location>
</feature>
<feature type="region of interest" description="Disordered" evidence="1">
    <location>
        <begin position="241"/>
        <end position="265"/>
    </location>
</feature>
<dbReference type="GO" id="GO:0031267">
    <property type="term" value="F:small GTPase binding"/>
    <property type="evidence" value="ECO:0007669"/>
    <property type="project" value="TreeGrafter"/>
</dbReference>
<evidence type="ECO:0000313" key="2">
    <source>
        <dbReference type="EMBL" id="KAG0327109.1"/>
    </source>
</evidence>
<feature type="compositionally biased region" description="Pro residues" evidence="1">
    <location>
        <begin position="162"/>
        <end position="176"/>
    </location>
</feature>
<sequence>MNSNTGHTDFQQQSRTQSPMTMPGFAESHYNSSNTALPRRGPHAYFGDAERDSPKGSLSDTETRSTEFAHPAFHDAKLASGKQQMFNAYNPYPSPPTSSHVVYNPTIGGKHQLPIAQQFHQTMPASQQQHFLSQPIPQAGLYQSQLSLADQPEQLADSSGHLPPPPRAPLPPPPPLSDLGFPQSYPDQQLQQFQYMQLQQQQQQPSSPISPKAPMAFPSPPQPATRYYSQPFQSYQTIPQQIPGSPTTSTGSILNGMHAHSANNSQNIDTTSFSLHTSLSNLSLGSSTSLAQSESHRDTAKGSGSSIVHRPASTIGSTIGSTTGKATAPVVRAVMDIKTAEVLSSLTFEDMPRCYVVAPPSGSASSGNYAPFRILAPCQALGVRDHQREFPVHFPDHPGYTVNNTEQMMKAHGTVLQHMANLACLVTGACDPAFGKGLIKHADKFLKTVKQTTRVPAPRDTPELGTGVDSTSLQIEKFMTEHLQLESIAQLMRDVTGSNLASNWSSGLQKMVSPGTGRAMWVCQECFSGLQSGRYEWNDEQASLDDLIGFPDKSGVKSEALLLNAVAIDVYSMMMRGQSRIKNAIINLSPSYFEQPERKAAAIFAANQKLIQTFAKTISEAHLTMVEINANQARDSELMDKDNIYLHVRRLFVCYQLEYVKLSGLPYLLREKLPGFLNHAKALCFDGVLLDNDKAITNMKKLITENSDMEHLVLTRAQMTSTGLKVLCTAHKNLRRLTKLDLSYNRLDAEGVKDLATLVLPTSLDIRFLDLSENPSIGSLGCLSLINSIWPISLHTTRQKKMISLQLANTGFCDESAKLLSRNIDGPNGVGVLYNLNLSGNQISKPGLLALMNTISQNANTSPLRKISLIQHASANLLPASMDFETVHLLGVHPTLTHLTISKISLGMVAQVVNLNKSLLSLIVDDVICASSQDHNYSFTSFQSLCHSIASNNTLQDLKIRIPWSLWTLVFPATNAGEQELNWATAAGWMSVMESSLLHNMSLRCFQMRGVTNFEEELILSGSTASVSAGSVGRYGVMPGMNSGEATRTPGENKMCVLSQSLRTYLERNQVLFYGRKHGIEAQLISQY</sequence>
<dbReference type="InterPro" id="IPR032675">
    <property type="entry name" value="LRR_dom_sf"/>
</dbReference>
<dbReference type="InterPro" id="IPR027038">
    <property type="entry name" value="RanGap"/>
</dbReference>
<dbReference type="InterPro" id="IPR001611">
    <property type="entry name" value="Leu-rich_rpt"/>
</dbReference>
<dbReference type="SUPFAM" id="SSF52047">
    <property type="entry name" value="RNI-like"/>
    <property type="match status" value="1"/>
</dbReference>
<dbReference type="PANTHER" id="PTHR24113">
    <property type="entry name" value="RAN GTPASE-ACTIVATING PROTEIN 1"/>
    <property type="match status" value="1"/>
</dbReference>
<feature type="compositionally biased region" description="Low complexity" evidence="1">
    <location>
        <begin position="182"/>
        <end position="210"/>
    </location>
</feature>
<feature type="compositionally biased region" description="Basic and acidic residues" evidence="1">
    <location>
        <begin position="61"/>
        <end position="70"/>
    </location>
</feature>
<evidence type="ECO:0000313" key="3">
    <source>
        <dbReference type="Proteomes" id="UP000738325"/>
    </source>
</evidence>
<protein>
    <submittedName>
        <fullName evidence="2">Uncharacterized protein</fullName>
    </submittedName>
</protein>
<feature type="compositionally biased region" description="Polar residues" evidence="1">
    <location>
        <begin position="1"/>
        <end position="20"/>
    </location>
</feature>
<dbReference type="GO" id="GO:0005634">
    <property type="term" value="C:nucleus"/>
    <property type="evidence" value="ECO:0007669"/>
    <property type="project" value="TreeGrafter"/>
</dbReference>
<evidence type="ECO:0000256" key="1">
    <source>
        <dbReference type="SAM" id="MobiDB-lite"/>
    </source>
</evidence>
<feature type="region of interest" description="Disordered" evidence="1">
    <location>
        <begin position="151"/>
        <end position="226"/>
    </location>
</feature>
<dbReference type="Proteomes" id="UP000738325">
    <property type="component" value="Unassembled WGS sequence"/>
</dbReference>
<dbReference type="OrthoDB" id="2392810at2759"/>
<comment type="caution">
    <text evidence="2">The sequence shown here is derived from an EMBL/GenBank/DDBJ whole genome shotgun (WGS) entry which is preliminary data.</text>
</comment>
<dbReference type="AlphaFoldDB" id="A0A9P6RVD9"/>
<dbReference type="GO" id="GO:0005096">
    <property type="term" value="F:GTPase activator activity"/>
    <property type="evidence" value="ECO:0007669"/>
    <property type="project" value="InterPro"/>
</dbReference>
<dbReference type="Gene3D" id="3.80.10.10">
    <property type="entry name" value="Ribonuclease Inhibitor"/>
    <property type="match status" value="1"/>
</dbReference>
<dbReference type="Pfam" id="PF13516">
    <property type="entry name" value="LRR_6"/>
    <property type="match status" value="2"/>
</dbReference>
<reference evidence="2" key="1">
    <citation type="journal article" date="2020" name="Fungal Divers.">
        <title>Resolving the Mortierellaceae phylogeny through synthesis of multi-gene phylogenetics and phylogenomics.</title>
        <authorList>
            <person name="Vandepol N."/>
            <person name="Liber J."/>
            <person name="Desiro A."/>
            <person name="Na H."/>
            <person name="Kennedy M."/>
            <person name="Barry K."/>
            <person name="Grigoriev I.V."/>
            <person name="Miller A.N."/>
            <person name="O'Donnell K."/>
            <person name="Stajich J.E."/>
            <person name="Bonito G."/>
        </authorList>
    </citation>
    <scope>NUCLEOTIDE SEQUENCE</scope>
    <source>
        <strain evidence="2">REB-010B</strain>
    </source>
</reference>
<proteinExistence type="predicted"/>
<accession>A0A9P6RVD9</accession>
<dbReference type="GO" id="GO:0006913">
    <property type="term" value="P:nucleocytoplasmic transport"/>
    <property type="evidence" value="ECO:0007669"/>
    <property type="project" value="TreeGrafter"/>
</dbReference>
<dbReference type="GO" id="GO:0005829">
    <property type="term" value="C:cytosol"/>
    <property type="evidence" value="ECO:0007669"/>
    <property type="project" value="TreeGrafter"/>
</dbReference>
<organism evidence="2 3">
    <name type="scientific">Dissophora globulifera</name>
    <dbReference type="NCBI Taxonomy" id="979702"/>
    <lineage>
        <taxon>Eukaryota</taxon>
        <taxon>Fungi</taxon>
        <taxon>Fungi incertae sedis</taxon>
        <taxon>Mucoromycota</taxon>
        <taxon>Mortierellomycotina</taxon>
        <taxon>Mortierellomycetes</taxon>
        <taxon>Mortierellales</taxon>
        <taxon>Mortierellaceae</taxon>
        <taxon>Dissophora</taxon>
    </lineage>
</organism>
<keyword evidence="3" id="KW-1185">Reference proteome</keyword>
<feature type="region of interest" description="Disordered" evidence="1">
    <location>
        <begin position="1"/>
        <end position="70"/>
    </location>
</feature>
<dbReference type="PANTHER" id="PTHR24113:SF15">
    <property type="entry name" value="NACHT DOMAIN-CONTAINING PROTEIN"/>
    <property type="match status" value="1"/>
</dbReference>
<dbReference type="EMBL" id="JAAAIP010000064">
    <property type="protein sequence ID" value="KAG0327109.1"/>
    <property type="molecule type" value="Genomic_DNA"/>
</dbReference>
<name>A0A9P6RVD9_9FUNG</name>
<gene>
    <name evidence="2" type="ORF">BGZ99_008324</name>
</gene>
<dbReference type="GO" id="GO:0048471">
    <property type="term" value="C:perinuclear region of cytoplasm"/>
    <property type="evidence" value="ECO:0007669"/>
    <property type="project" value="TreeGrafter"/>
</dbReference>
<feature type="region of interest" description="Disordered" evidence="1">
    <location>
        <begin position="288"/>
        <end position="320"/>
    </location>
</feature>